<dbReference type="AlphaFoldDB" id="A0A4U8VXL9"/>
<feature type="chain" id="PRO_5039642798" description="Low molecular weight antigen MTB12-like C-terminal domain-containing protein" evidence="4">
    <location>
        <begin position="27"/>
        <end position="178"/>
    </location>
</feature>
<sequence length="178" mass="17649">MLLPVRALRLSVAAAATVALSLGLTACGSDDDSGDSAATSTSATTSAAAAATSTGADHGDHGTGEAPTPEALRGVLDKLASPDVPTAEKTKLIVNGEQRTANIDQMNAALAGYGTLTFGVTDVTTEGNTATAQVVITSPHGAAPAMPLTWENVDGTWKLSDASGCLLLGFAQAPCVPA</sequence>
<evidence type="ECO:0000256" key="4">
    <source>
        <dbReference type="SAM" id="SignalP"/>
    </source>
</evidence>
<gene>
    <name evidence="6" type="ORF">NCTC10797_02058</name>
</gene>
<evidence type="ECO:0000313" key="7">
    <source>
        <dbReference type="Proteomes" id="UP000290439"/>
    </source>
</evidence>
<evidence type="ECO:0000256" key="1">
    <source>
        <dbReference type="ARBA" id="ARBA00022729"/>
    </source>
</evidence>
<comment type="similarity">
    <text evidence="2">Belongs to the MTB12 family.</text>
</comment>
<dbReference type="EMBL" id="LR215973">
    <property type="protein sequence ID" value="VFA98291.1"/>
    <property type="molecule type" value="Genomic_DNA"/>
</dbReference>
<proteinExistence type="inferred from homology"/>
<dbReference type="Pfam" id="PF26580">
    <property type="entry name" value="Mtb12_C"/>
    <property type="match status" value="1"/>
</dbReference>
<name>A0A4U8VXL9_9NOCA</name>
<accession>A0A4U8VXL9</accession>
<organism evidence="6 7">
    <name type="scientific">Nocardia cyriacigeorgica</name>
    <dbReference type="NCBI Taxonomy" id="135487"/>
    <lineage>
        <taxon>Bacteria</taxon>
        <taxon>Bacillati</taxon>
        <taxon>Actinomycetota</taxon>
        <taxon>Actinomycetes</taxon>
        <taxon>Mycobacteriales</taxon>
        <taxon>Nocardiaceae</taxon>
        <taxon>Nocardia</taxon>
    </lineage>
</organism>
<feature type="signal peptide" evidence="4">
    <location>
        <begin position="1"/>
        <end position="26"/>
    </location>
</feature>
<dbReference type="RefSeq" id="WP_130916949.1">
    <property type="nucleotide sequence ID" value="NZ_LR215973.1"/>
</dbReference>
<keyword evidence="1 4" id="KW-0732">Signal</keyword>
<evidence type="ECO:0000259" key="5">
    <source>
        <dbReference type="Pfam" id="PF26580"/>
    </source>
</evidence>
<dbReference type="PROSITE" id="PS51257">
    <property type="entry name" value="PROKAR_LIPOPROTEIN"/>
    <property type="match status" value="1"/>
</dbReference>
<protein>
    <recommendedName>
        <fullName evidence="5">Low molecular weight antigen MTB12-like C-terminal domain-containing protein</fullName>
    </recommendedName>
</protein>
<evidence type="ECO:0000313" key="6">
    <source>
        <dbReference type="EMBL" id="VFA98291.1"/>
    </source>
</evidence>
<feature type="region of interest" description="Disordered" evidence="3">
    <location>
        <begin position="48"/>
        <end position="69"/>
    </location>
</feature>
<evidence type="ECO:0000256" key="3">
    <source>
        <dbReference type="SAM" id="MobiDB-lite"/>
    </source>
</evidence>
<dbReference type="Proteomes" id="UP000290439">
    <property type="component" value="Chromosome"/>
</dbReference>
<feature type="domain" description="Low molecular weight antigen MTB12-like C-terminal" evidence="5">
    <location>
        <begin position="66"/>
        <end position="175"/>
    </location>
</feature>
<evidence type="ECO:0000256" key="2">
    <source>
        <dbReference type="ARBA" id="ARBA00093774"/>
    </source>
</evidence>
<dbReference type="InterPro" id="IPR058644">
    <property type="entry name" value="Mtb12-like_C"/>
</dbReference>
<reference evidence="6 7" key="1">
    <citation type="submission" date="2019-02" db="EMBL/GenBank/DDBJ databases">
        <authorList>
            <consortium name="Pathogen Informatics"/>
        </authorList>
    </citation>
    <scope>NUCLEOTIDE SEQUENCE [LARGE SCALE GENOMIC DNA]</scope>
    <source>
        <strain evidence="6 7">3012STDY6756504</strain>
    </source>
</reference>